<comment type="caution">
    <text evidence="1">The sequence shown here is derived from an EMBL/GenBank/DDBJ whole genome shotgun (WGS) entry which is preliminary data.</text>
</comment>
<dbReference type="AlphaFoldDB" id="A0A1V5SE49"/>
<organism evidence="1">
    <name type="scientific">candidate division WS2 bacterium ADurb.Bin280</name>
    <dbReference type="NCBI Taxonomy" id="1852829"/>
    <lineage>
        <taxon>Bacteria</taxon>
        <taxon>candidate division WS2</taxon>
    </lineage>
</organism>
<reference evidence="1" key="1">
    <citation type="submission" date="2017-02" db="EMBL/GenBank/DDBJ databases">
        <title>Delving into the versatile metabolic prowess of the omnipresent phylum Bacteroidetes.</title>
        <authorList>
            <person name="Nobu M.K."/>
            <person name="Mei R."/>
            <person name="Narihiro T."/>
            <person name="Kuroda K."/>
            <person name="Liu W.-T."/>
        </authorList>
    </citation>
    <scope>NUCLEOTIDE SEQUENCE</scope>
    <source>
        <strain evidence="1">ADurb.Bin280</strain>
    </source>
</reference>
<dbReference type="Proteomes" id="UP000485367">
    <property type="component" value="Unassembled WGS sequence"/>
</dbReference>
<sequence length="98" mass="11162">MDPQEIVWHMTILLPGHLETERVEEIAREVESSVSRLVVRVSTTHRTSNGGKPGIRITGEDRAQVNSAIPKAYLRIISFLDEVHREFEVVTHIGMERC</sequence>
<protein>
    <submittedName>
        <fullName evidence="1">Uncharacterized protein</fullName>
    </submittedName>
</protein>
<evidence type="ECO:0000313" key="1">
    <source>
        <dbReference type="EMBL" id="OQA52819.1"/>
    </source>
</evidence>
<proteinExistence type="predicted"/>
<gene>
    <name evidence="1" type="ORF">BWY43_00327</name>
</gene>
<accession>A0A1V5SE49</accession>
<name>A0A1V5SE49_9BACT</name>
<dbReference type="EMBL" id="MWBO01000020">
    <property type="protein sequence ID" value="OQA52819.1"/>
    <property type="molecule type" value="Genomic_DNA"/>
</dbReference>